<feature type="signal peptide" evidence="3">
    <location>
        <begin position="1"/>
        <end position="21"/>
    </location>
</feature>
<protein>
    <submittedName>
        <fullName evidence="6">Multidrug resistance protein MdtE</fullName>
    </submittedName>
</protein>
<dbReference type="GO" id="GO:1990281">
    <property type="term" value="C:efflux pump complex"/>
    <property type="evidence" value="ECO:0007669"/>
    <property type="project" value="TreeGrafter"/>
</dbReference>
<feature type="chain" id="PRO_5031073791" evidence="3">
    <location>
        <begin position="22"/>
        <end position="398"/>
    </location>
</feature>
<feature type="compositionally biased region" description="Basic and acidic residues" evidence="2">
    <location>
        <begin position="291"/>
        <end position="300"/>
    </location>
</feature>
<accession>A0A7Z0VIZ2</accession>
<evidence type="ECO:0000259" key="5">
    <source>
        <dbReference type="Pfam" id="PF25973"/>
    </source>
</evidence>
<feature type="region of interest" description="Disordered" evidence="2">
    <location>
        <begin position="287"/>
        <end position="323"/>
    </location>
</feature>
<feature type="domain" description="CzcB-like barrel-sandwich hybrid" evidence="5">
    <location>
        <begin position="36"/>
        <end position="182"/>
    </location>
</feature>
<dbReference type="Proteomes" id="UP000094769">
    <property type="component" value="Unassembled WGS sequence"/>
</dbReference>
<comment type="similarity">
    <text evidence="1">Belongs to the membrane fusion protein (MFP) (TC 8.A.1) family.</text>
</comment>
<feature type="compositionally biased region" description="Polar residues" evidence="2">
    <location>
        <begin position="305"/>
        <end position="316"/>
    </location>
</feature>
<evidence type="ECO:0000256" key="2">
    <source>
        <dbReference type="SAM" id="MobiDB-lite"/>
    </source>
</evidence>
<evidence type="ECO:0000256" key="1">
    <source>
        <dbReference type="ARBA" id="ARBA00009477"/>
    </source>
</evidence>
<dbReference type="InterPro" id="IPR006143">
    <property type="entry name" value="RND_pump_MFP"/>
</dbReference>
<keyword evidence="3" id="KW-0732">Signal</keyword>
<dbReference type="Pfam" id="PF25973">
    <property type="entry name" value="BSH_CzcB"/>
    <property type="match status" value="1"/>
</dbReference>
<proteinExistence type="inferred from homology"/>
<gene>
    <name evidence="6" type="primary">mdtE_3</name>
    <name evidence="6" type="ORF">CODIS_36910</name>
</gene>
<dbReference type="SUPFAM" id="SSF111369">
    <property type="entry name" value="HlyD-like secretion proteins"/>
    <property type="match status" value="1"/>
</dbReference>
<dbReference type="PANTHER" id="PTHR30469">
    <property type="entry name" value="MULTIDRUG RESISTANCE PROTEIN MDTA"/>
    <property type="match status" value="1"/>
</dbReference>
<dbReference type="PANTHER" id="PTHR30469:SF15">
    <property type="entry name" value="HLYD FAMILY OF SECRETION PROTEINS"/>
    <property type="match status" value="1"/>
</dbReference>
<dbReference type="Gene3D" id="2.40.30.170">
    <property type="match status" value="1"/>
</dbReference>
<dbReference type="Pfam" id="PF25954">
    <property type="entry name" value="Beta-barrel_RND_2"/>
    <property type="match status" value="1"/>
</dbReference>
<evidence type="ECO:0000313" key="7">
    <source>
        <dbReference type="Proteomes" id="UP000094769"/>
    </source>
</evidence>
<dbReference type="NCBIfam" id="TIGR01730">
    <property type="entry name" value="RND_mfp"/>
    <property type="match status" value="1"/>
</dbReference>
<feature type="domain" description="CusB-like beta-barrel" evidence="4">
    <location>
        <begin position="195"/>
        <end position="267"/>
    </location>
</feature>
<dbReference type="Gene3D" id="2.40.50.100">
    <property type="match status" value="1"/>
</dbReference>
<reference evidence="6 7" key="1">
    <citation type="submission" date="2016-06" db="EMBL/GenBank/DDBJ databases">
        <title>Genome sequence of endosymbiont of Candidatus Endolucinida thiodiazotropha.</title>
        <authorList>
            <person name="Poehlein A."/>
            <person name="Koenig S."/>
            <person name="Heiden S.E."/>
            <person name="Thuermer A."/>
            <person name="Voget S."/>
            <person name="Daniel R."/>
            <person name="Markert S."/>
            <person name="Gros O."/>
            <person name="Schweder T."/>
        </authorList>
    </citation>
    <scope>NUCLEOTIDE SEQUENCE [LARGE SCALE GENOMIC DNA]</scope>
    <source>
        <strain evidence="6 7">COS</strain>
    </source>
</reference>
<dbReference type="GO" id="GO:0015562">
    <property type="term" value="F:efflux transmembrane transporter activity"/>
    <property type="evidence" value="ECO:0007669"/>
    <property type="project" value="TreeGrafter"/>
</dbReference>
<evidence type="ECO:0000313" key="6">
    <source>
        <dbReference type="EMBL" id="ODJ86056.1"/>
    </source>
</evidence>
<comment type="caution">
    <text evidence="6">The sequence shown here is derived from an EMBL/GenBank/DDBJ whole genome shotgun (WGS) entry which is preliminary data.</text>
</comment>
<dbReference type="InterPro" id="IPR058792">
    <property type="entry name" value="Beta-barrel_RND_2"/>
</dbReference>
<evidence type="ECO:0000256" key="3">
    <source>
        <dbReference type="SAM" id="SignalP"/>
    </source>
</evidence>
<name>A0A7Z0VIZ2_9GAMM</name>
<dbReference type="Gene3D" id="1.10.287.470">
    <property type="entry name" value="Helix hairpin bin"/>
    <property type="match status" value="1"/>
</dbReference>
<evidence type="ECO:0000259" key="4">
    <source>
        <dbReference type="Pfam" id="PF25954"/>
    </source>
</evidence>
<dbReference type="AlphaFoldDB" id="A0A7Z0VIZ2"/>
<keyword evidence="7" id="KW-1185">Reference proteome</keyword>
<dbReference type="EMBL" id="MARB01000028">
    <property type="protein sequence ID" value="ODJ86056.1"/>
    <property type="molecule type" value="Genomic_DNA"/>
</dbReference>
<organism evidence="6 7">
    <name type="scientific">Candidatus Thiodiazotropha endolucinida</name>
    <dbReference type="NCBI Taxonomy" id="1655433"/>
    <lineage>
        <taxon>Bacteria</taxon>
        <taxon>Pseudomonadati</taxon>
        <taxon>Pseudomonadota</taxon>
        <taxon>Gammaproteobacteria</taxon>
        <taxon>Chromatiales</taxon>
        <taxon>Sedimenticolaceae</taxon>
        <taxon>Candidatus Thiodiazotropha</taxon>
    </lineage>
</organism>
<sequence>MSKWYLTIGGMICLFSSTLIADGTESLDGVIEPFMTVELSSRIDGILEAVSVDVGDSIDRNQVIAKLESEVEQAALEYARAKASINSDVRLQEVSLAYGRRQLNRVKELHEKNLSSFQDFDKVETETRLTRYKLAQAKENKFLAELDLKQAEALYNRHTIRSPVGGIVVERYLNPGESVEERPIVKIAQINPLRVEVVAPVSMLGKVKTGQLAMVRPELPVGGNHRAVVKIVDPILDAASGTFRIRLEIPNDDYRLTSGLRCQVRFLDKMADRQPKPVKLNQADAVAHAQPTKEFEEPVEKATVGSKTEAVSTTDGAGQKTARKPHYLLVTQDSLLPLKKAKRKAETLRQKGVEDTWVIAKGSLKGHISLGYFKNRRVVDNYRQQLTDLGIETRIVER</sequence>
<dbReference type="InterPro" id="IPR058647">
    <property type="entry name" value="BSH_CzcB-like"/>
</dbReference>